<reference evidence="1" key="1">
    <citation type="submission" date="2021-03" db="EMBL/GenBank/DDBJ databases">
        <authorList>
            <person name="Tran Van P."/>
        </authorList>
    </citation>
    <scope>NUCLEOTIDE SEQUENCE</scope>
</reference>
<organism evidence="1 2">
    <name type="scientific">Timema podura</name>
    <name type="common">Walking stick</name>
    <dbReference type="NCBI Taxonomy" id="61482"/>
    <lineage>
        <taxon>Eukaryota</taxon>
        <taxon>Metazoa</taxon>
        <taxon>Ecdysozoa</taxon>
        <taxon>Arthropoda</taxon>
        <taxon>Hexapoda</taxon>
        <taxon>Insecta</taxon>
        <taxon>Pterygota</taxon>
        <taxon>Neoptera</taxon>
        <taxon>Polyneoptera</taxon>
        <taxon>Phasmatodea</taxon>
        <taxon>Timematodea</taxon>
        <taxon>Timematoidea</taxon>
        <taxon>Timematidae</taxon>
        <taxon>Timema</taxon>
    </lineage>
</organism>
<accession>A0ABN7PHI4</accession>
<proteinExistence type="predicted"/>
<feature type="non-terminal residue" evidence="1">
    <location>
        <position position="140"/>
    </location>
</feature>
<keyword evidence="2" id="KW-1185">Reference proteome</keyword>
<comment type="caution">
    <text evidence="1">The sequence shown here is derived from an EMBL/GenBank/DDBJ whole genome shotgun (WGS) entry which is preliminary data.</text>
</comment>
<gene>
    <name evidence="1" type="ORF">TPAB3V08_LOCUS13517</name>
</gene>
<name>A0ABN7PHI4_TIMPD</name>
<protein>
    <submittedName>
        <fullName evidence="1">Uncharacterized protein</fullName>
    </submittedName>
</protein>
<sequence length="140" mass="17020">MFLFQLTRLSLTYNHWFREEDVETLRKCLKRLEFCFLFFPTKLEPYCQKLLNKFLSLMTELRELWCVCRFCVHLFTDEMTFMKEAGFYTNLEKLIVSESGCSQCVYEYQNDIAIHLQIDQKFEHRLVLVDHDKRFNSSLT</sequence>
<evidence type="ECO:0000313" key="2">
    <source>
        <dbReference type="Proteomes" id="UP001153148"/>
    </source>
</evidence>
<dbReference type="Proteomes" id="UP001153148">
    <property type="component" value="Unassembled WGS sequence"/>
</dbReference>
<dbReference type="EMBL" id="CAJPIN010056050">
    <property type="protein sequence ID" value="CAG2066574.1"/>
    <property type="molecule type" value="Genomic_DNA"/>
</dbReference>
<evidence type="ECO:0000313" key="1">
    <source>
        <dbReference type="EMBL" id="CAG2066574.1"/>
    </source>
</evidence>